<keyword evidence="4" id="KW-0808">Transferase</keyword>
<reference evidence="4 5" key="1">
    <citation type="journal article" date="2015" name="Int. J. Syst. Evol. Microbiol.">
        <title>Carboxylicivirga linearis sp. nov., isolated from a sea cucumber culture pond.</title>
        <authorList>
            <person name="Wang F.Q."/>
            <person name="Zhou Y.X."/>
            <person name="Lin X.Z."/>
            <person name="Chen G.J."/>
            <person name="Du Z.J."/>
        </authorList>
    </citation>
    <scope>NUCLEOTIDE SEQUENCE [LARGE SCALE GENOMIC DNA]</scope>
    <source>
        <strain evidence="4 5">FB218</strain>
    </source>
</reference>
<dbReference type="PANTHER" id="PTHR30244">
    <property type="entry name" value="TRANSAMINASE"/>
    <property type="match status" value="1"/>
</dbReference>
<name>A0ABS5JTJ1_9BACT</name>
<dbReference type="Pfam" id="PF01041">
    <property type="entry name" value="DegT_DnrJ_EryC1"/>
    <property type="match status" value="1"/>
</dbReference>
<evidence type="ECO:0000256" key="3">
    <source>
        <dbReference type="RuleBase" id="RU004508"/>
    </source>
</evidence>
<dbReference type="Gene3D" id="3.40.640.10">
    <property type="entry name" value="Type I PLP-dependent aspartate aminotransferase-like (Major domain)"/>
    <property type="match status" value="1"/>
</dbReference>
<gene>
    <name evidence="4" type="ORF">KEM10_08020</name>
</gene>
<evidence type="ECO:0000256" key="1">
    <source>
        <dbReference type="ARBA" id="ARBA00022898"/>
    </source>
</evidence>
<dbReference type="SUPFAM" id="SSF53383">
    <property type="entry name" value="PLP-dependent transferases"/>
    <property type="match status" value="1"/>
</dbReference>
<proteinExistence type="inferred from homology"/>
<accession>A0ABS5JTJ1</accession>
<dbReference type="CDD" id="cd00616">
    <property type="entry name" value="AHBA_syn"/>
    <property type="match status" value="1"/>
</dbReference>
<dbReference type="Proteomes" id="UP000708576">
    <property type="component" value="Unassembled WGS sequence"/>
</dbReference>
<dbReference type="InterPro" id="IPR000653">
    <property type="entry name" value="DegT/StrS_aminotransferase"/>
</dbReference>
<dbReference type="PANTHER" id="PTHR30244:SF36">
    <property type="entry name" value="3-OXO-GLUCOSE-6-PHOSPHATE:GLUTAMATE AMINOTRANSFERASE"/>
    <property type="match status" value="1"/>
</dbReference>
<sequence>MKTIPFLDLRKVNEEYETDIKAALNTVLDSGWYLFGKQKQLFEEQLAAYNGSKHVIGTANGLDSLTMIFRGYIELGKLKKGDEVIVPANTYIATILSIIHNGLIPVFVEPNEVTFNIDPSFVNESITNKTKAIMVVHLYGRVSQVDELKEIAEANNLLLIEDNAQAIGASWKGTKTGCLGDASAFSFYPGKNLGALSDAGAIATNDKELADVVRAISNYGSSEKYVNDYLGVNSRMDEIQAAILSAKLKDLDNVIKKRQEIAMKYVNDIKNPIIKLPEVPVNVNEHVWHLFVVRTIKRDELISFLKQKGISAMIHYPIPPHKQTALKNFSNISLPITERIHEEVVSIPLHQCLQNDEVNYIIEQLNEFRD</sequence>
<comment type="caution">
    <text evidence="4">The sequence shown here is derived from an EMBL/GenBank/DDBJ whole genome shotgun (WGS) entry which is preliminary data.</text>
</comment>
<evidence type="ECO:0000313" key="4">
    <source>
        <dbReference type="EMBL" id="MBS2098226.1"/>
    </source>
</evidence>
<comment type="similarity">
    <text evidence="2 3">Belongs to the DegT/DnrJ/EryC1 family.</text>
</comment>
<dbReference type="InterPro" id="IPR015424">
    <property type="entry name" value="PyrdxlP-dep_Trfase"/>
</dbReference>
<keyword evidence="5" id="KW-1185">Reference proteome</keyword>
<dbReference type="EMBL" id="JAGUCO010000004">
    <property type="protein sequence ID" value="MBS2098226.1"/>
    <property type="molecule type" value="Genomic_DNA"/>
</dbReference>
<dbReference type="GO" id="GO:0008483">
    <property type="term" value="F:transaminase activity"/>
    <property type="evidence" value="ECO:0007669"/>
    <property type="project" value="UniProtKB-KW"/>
</dbReference>
<protein>
    <submittedName>
        <fullName evidence="4">DegT/DnrJ/EryC1/StrS family aminotransferase</fullName>
    </submittedName>
</protein>
<dbReference type="InterPro" id="IPR015421">
    <property type="entry name" value="PyrdxlP-dep_Trfase_major"/>
</dbReference>
<dbReference type="PIRSF" id="PIRSF000390">
    <property type="entry name" value="PLP_StrS"/>
    <property type="match status" value="1"/>
</dbReference>
<evidence type="ECO:0000256" key="2">
    <source>
        <dbReference type="ARBA" id="ARBA00037999"/>
    </source>
</evidence>
<dbReference type="InterPro" id="IPR015422">
    <property type="entry name" value="PyrdxlP-dep_Trfase_small"/>
</dbReference>
<organism evidence="4 5">
    <name type="scientific">Carboxylicivirga linearis</name>
    <dbReference type="NCBI Taxonomy" id="1628157"/>
    <lineage>
        <taxon>Bacteria</taxon>
        <taxon>Pseudomonadati</taxon>
        <taxon>Bacteroidota</taxon>
        <taxon>Bacteroidia</taxon>
        <taxon>Marinilabiliales</taxon>
        <taxon>Marinilabiliaceae</taxon>
        <taxon>Carboxylicivirga</taxon>
    </lineage>
</organism>
<dbReference type="Gene3D" id="3.90.1150.10">
    <property type="entry name" value="Aspartate Aminotransferase, domain 1"/>
    <property type="match status" value="1"/>
</dbReference>
<dbReference type="RefSeq" id="WP_212215472.1">
    <property type="nucleotide sequence ID" value="NZ_JAGUCO010000004.1"/>
</dbReference>
<keyword evidence="4" id="KW-0032">Aminotransferase</keyword>
<evidence type="ECO:0000313" key="5">
    <source>
        <dbReference type="Proteomes" id="UP000708576"/>
    </source>
</evidence>
<keyword evidence="1 3" id="KW-0663">Pyridoxal phosphate</keyword>